<comment type="caution">
    <text evidence="1">The sequence shown here is derived from an EMBL/GenBank/DDBJ whole genome shotgun (WGS) entry which is preliminary data.</text>
</comment>
<dbReference type="EMBL" id="JBEFKJ010000013">
    <property type="protein sequence ID" value="KAL2042669.1"/>
    <property type="molecule type" value="Genomic_DNA"/>
</dbReference>
<reference evidence="1 2" key="1">
    <citation type="submission" date="2024-09" db="EMBL/GenBank/DDBJ databases">
        <title>Rethinking Asexuality: The Enigmatic Case of Functional Sexual Genes in Lepraria (Stereocaulaceae).</title>
        <authorList>
            <person name="Doellman M."/>
            <person name="Sun Y."/>
            <person name="Barcenas-Pena A."/>
            <person name="Lumbsch H.T."/>
            <person name="Grewe F."/>
        </authorList>
    </citation>
    <scope>NUCLEOTIDE SEQUENCE [LARGE SCALE GENOMIC DNA]</scope>
    <source>
        <strain evidence="1 2">Mercado 3170</strain>
    </source>
</reference>
<gene>
    <name evidence="1" type="ORF">N7G274_004428</name>
</gene>
<proteinExistence type="predicted"/>
<name>A0ABR4AB19_9LECA</name>
<accession>A0ABR4AB19</accession>
<organism evidence="1 2">
    <name type="scientific">Stereocaulon virgatum</name>
    <dbReference type="NCBI Taxonomy" id="373712"/>
    <lineage>
        <taxon>Eukaryota</taxon>
        <taxon>Fungi</taxon>
        <taxon>Dikarya</taxon>
        <taxon>Ascomycota</taxon>
        <taxon>Pezizomycotina</taxon>
        <taxon>Lecanoromycetes</taxon>
        <taxon>OSLEUM clade</taxon>
        <taxon>Lecanoromycetidae</taxon>
        <taxon>Lecanorales</taxon>
        <taxon>Lecanorineae</taxon>
        <taxon>Stereocaulaceae</taxon>
        <taxon>Stereocaulon</taxon>
    </lineage>
</organism>
<dbReference type="SUPFAM" id="SSF54427">
    <property type="entry name" value="NTF2-like"/>
    <property type="match status" value="1"/>
</dbReference>
<dbReference type="InterPro" id="IPR009783">
    <property type="entry name" value="DUF1348"/>
</dbReference>
<dbReference type="Pfam" id="PF07080">
    <property type="entry name" value="DUF1348"/>
    <property type="match status" value="1"/>
</dbReference>
<dbReference type="Gene3D" id="3.10.450.50">
    <property type="match status" value="1"/>
</dbReference>
<sequence length="166" mass="19303">MAHHKPPFTLPTAYEKVKAAQALWNTRDAAKVALAYTPNSIWRNRDTFLCGHDEIKLFLTKKWEREQSYRLRKELFAVDTSSISSNRIAVEFWYEYRDATDKMKWKRCYGIEHWTYAQDGKMEKRMMSGNDVLLGKNGDGEGEGGRWFKDGEDVDSAVLGESDWHA</sequence>
<dbReference type="PANTHER" id="PTHR31757">
    <property type="entry name" value="SLL0781 PROTEIN"/>
    <property type="match status" value="1"/>
</dbReference>
<dbReference type="Proteomes" id="UP001590950">
    <property type="component" value="Unassembled WGS sequence"/>
</dbReference>
<keyword evidence="2" id="KW-1185">Reference proteome</keyword>
<evidence type="ECO:0000313" key="2">
    <source>
        <dbReference type="Proteomes" id="UP001590950"/>
    </source>
</evidence>
<dbReference type="InterPro" id="IPR032710">
    <property type="entry name" value="NTF2-like_dom_sf"/>
</dbReference>
<protein>
    <recommendedName>
        <fullName evidence="3">DUF1348-domain-containing protein</fullName>
    </recommendedName>
</protein>
<evidence type="ECO:0008006" key="3">
    <source>
        <dbReference type="Google" id="ProtNLM"/>
    </source>
</evidence>
<dbReference type="PANTHER" id="PTHR31757:SF0">
    <property type="entry name" value="SLL0781 PROTEIN"/>
    <property type="match status" value="1"/>
</dbReference>
<evidence type="ECO:0000313" key="1">
    <source>
        <dbReference type="EMBL" id="KAL2042669.1"/>
    </source>
</evidence>